<proteinExistence type="predicted"/>
<evidence type="ECO:0000259" key="3">
    <source>
        <dbReference type="Pfam" id="PF22725"/>
    </source>
</evidence>
<dbReference type="Gene3D" id="3.40.50.720">
    <property type="entry name" value="NAD(P)-binding Rossmann-like Domain"/>
    <property type="match status" value="1"/>
</dbReference>
<feature type="domain" description="GFO/IDH/MocA-like oxidoreductase" evidence="3">
    <location>
        <begin position="127"/>
        <end position="260"/>
    </location>
</feature>
<keyword evidence="5" id="KW-1185">Reference proteome</keyword>
<organism evidence="4 5">
    <name type="scientific">Deinococcus yavapaiensis KR-236</name>
    <dbReference type="NCBI Taxonomy" id="694435"/>
    <lineage>
        <taxon>Bacteria</taxon>
        <taxon>Thermotogati</taxon>
        <taxon>Deinococcota</taxon>
        <taxon>Deinococci</taxon>
        <taxon>Deinococcales</taxon>
        <taxon>Deinococcaceae</taxon>
        <taxon>Deinococcus</taxon>
    </lineage>
</organism>
<dbReference type="Pfam" id="PF01408">
    <property type="entry name" value="GFO_IDH_MocA"/>
    <property type="match status" value="1"/>
</dbReference>
<feature type="domain" description="Gfo/Idh/MocA-like oxidoreductase N-terminal" evidence="2">
    <location>
        <begin position="1"/>
        <end position="114"/>
    </location>
</feature>
<sequence length="362" mass="38104">MNVGIVGMGNISPIYLKNARRFGLDVVAVADLDMERAKSRAAEYGVPKALSLQELLADDDVQVVLNLTIPKAHASVALAALKAGKHVYNEKPLGITLDEASELLREADARGLLVGCAPDTFLGAGLQACRRIIDEGTIGVPVAATAFMMSSGPERWHPDPAFFYQEGAGPMFDMGPYYLTALVNLFGGVRRVSGSARASFDTRTIGSGAKKGESIPVETPSHVASILDFASGPVATLVTSFDVWHANLPRIEIYGSEGTLSVPDPNTFGGPVRVRLAGDKEWQDVEVGGPLATNSRGVGLGDLALAAREGRAPRASGALAYHVLDVMASTLETSRQGRALELTSGVERPAPLPEGLFDEVGA</sequence>
<dbReference type="SUPFAM" id="SSF51735">
    <property type="entry name" value="NAD(P)-binding Rossmann-fold domains"/>
    <property type="match status" value="1"/>
</dbReference>
<dbReference type="GO" id="GO:0016491">
    <property type="term" value="F:oxidoreductase activity"/>
    <property type="evidence" value="ECO:0007669"/>
    <property type="project" value="UniProtKB-KW"/>
</dbReference>
<dbReference type="InterPro" id="IPR000683">
    <property type="entry name" value="Gfo/Idh/MocA-like_OxRdtase_N"/>
</dbReference>
<dbReference type="Proteomes" id="UP000248326">
    <property type="component" value="Unassembled WGS sequence"/>
</dbReference>
<accession>A0A318SPB1</accession>
<dbReference type="GO" id="GO:0000166">
    <property type="term" value="F:nucleotide binding"/>
    <property type="evidence" value="ECO:0007669"/>
    <property type="project" value="InterPro"/>
</dbReference>
<dbReference type="RefSeq" id="WP_245900831.1">
    <property type="nucleotide sequence ID" value="NZ_QJSX01000005.1"/>
</dbReference>
<dbReference type="EMBL" id="QJSX01000005">
    <property type="protein sequence ID" value="PYE54590.1"/>
    <property type="molecule type" value="Genomic_DNA"/>
</dbReference>
<dbReference type="PANTHER" id="PTHR43818:SF11">
    <property type="entry name" value="BCDNA.GH03377"/>
    <property type="match status" value="1"/>
</dbReference>
<dbReference type="PANTHER" id="PTHR43818">
    <property type="entry name" value="BCDNA.GH03377"/>
    <property type="match status" value="1"/>
</dbReference>
<evidence type="ECO:0000256" key="1">
    <source>
        <dbReference type="ARBA" id="ARBA00023002"/>
    </source>
</evidence>
<comment type="caution">
    <text evidence="4">The sequence shown here is derived from an EMBL/GenBank/DDBJ whole genome shotgun (WGS) entry which is preliminary data.</text>
</comment>
<dbReference type="InterPro" id="IPR050463">
    <property type="entry name" value="Gfo/Idh/MocA_oxidrdct_glycsds"/>
</dbReference>
<evidence type="ECO:0000313" key="4">
    <source>
        <dbReference type="EMBL" id="PYE54590.1"/>
    </source>
</evidence>
<reference evidence="4 5" key="1">
    <citation type="submission" date="2018-06" db="EMBL/GenBank/DDBJ databases">
        <title>Genomic Encyclopedia of Type Strains, Phase IV (KMG-IV): sequencing the most valuable type-strain genomes for metagenomic binning, comparative biology and taxonomic classification.</title>
        <authorList>
            <person name="Goeker M."/>
        </authorList>
    </citation>
    <scope>NUCLEOTIDE SEQUENCE [LARGE SCALE GENOMIC DNA]</scope>
    <source>
        <strain evidence="4 5">DSM 18048</strain>
    </source>
</reference>
<evidence type="ECO:0000313" key="5">
    <source>
        <dbReference type="Proteomes" id="UP000248326"/>
    </source>
</evidence>
<gene>
    <name evidence="4" type="ORF">DES52_105230</name>
</gene>
<protein>
    <submittedName>
        <fullName evidence="4">Putative dehydrogenase</fullName>
    </submittedName>
</protein>
<dbReference type="AlphaFoldDB" id="A0A318SPB1"/>
<evidence type="ECO:0000259" key="2">
    <source>
        <dbReference type="Pfam" id="PF01408"/>
    </source>
</evidence>
<name>A0A318SPB1_9DEIO</name>
<dbReference type="SUPFAM" id="SSF55347">
    <property type="entry name" value="Glyceraldehyde-3-phosphate dehydrogenase-like, C-terminal domain"/>
    <property type="match status" value="1"/>
</dbReference>
<dbReference type="InterPro" id="IPR055170">
    <property type="entry name" value="GFO_IDH_MocA-like_dom"/>
</dbReference>
<dbReference type="Pfam" id="PF22725">
    <property type="entry name" value="GFO_IDH_MocA_C3"/>
    <property type="match status" value="1"/>
</dbReference>
<dbReference type="Gene3D" id="3.30.360.10">
    <property type="entry name" value="Dihydrodipicolinate Reductase, domain 2"/>
    <property type="match status" value="1"/>
</dbReference>
<keyword evidence="1" id="KW-0560">Oxidoreductase</keyword>
<dbReference type="InterPro" id="IPR036291">
    <property type="entry name" value="NAD(P)-bd_dom_sf"/>
</dbReference>